<dbReference type="InterPro" id="IPR036322">
    <property type="entry name" value="WD40_repeat_dom_sf"/>
</dbReference>
<dbReference type="InterPro" id="IPR020472">
    <property type="entry name" value="WD40_PAC1"/>
</dbReference>
<dbReference type="AlphaFoldDB" id="A0A1E3PFK1"/>
<dbReference type="GO" id="GO:0003723">
    <property type="term" value="F:RNA binding"/>
    <property type="evidence" value="ECO:0007669"/>
    <property type="project" value="TreeGrafter"/>
</dbReference>
<evidence type="ECO:0000256" key="3">
    <source>
        <dbReference type="ARBA" id="ARBA00022737"/>
    </source>
</evidence>
<dbReference type="PANTHER" id="PTHR19877:SF13">
    <property type="entry name" value="SERINE-THREONINE KINASE RECEPTOR-ASSOCIATED PROTEIN"/>
    <property type="match status" value="1"/>
</dbReference>
<evidence type="ECO:0000313" key="8">
    <source>
        <dbReference type="EMBL" id="ODQ64189.1"/>
    </source>
</evidence>
<dbReference type="SMART" id="SM00320">
    <property type="entry name" value="WD40"/>
    <property type="match status" value="6"/>
</dbReference>
<evidence type="ECO:0000256" key="1">
    <source>
        <dbReference type="ARBA" id="ARBA00022574"/>
    </source>
</evidence>
<dbReference type="PRINTS" id="PR00320">
    <property type="entry name" value="GPROTEINBRPT"/>
</dbReference>
<dbReference type="SUPFAM" id="SSF50978">
    <property type="entry name" value="WD40 repeat-like"/>
    <property type="match status" value="1"/>
</dbReference>
<organism evidence="8 9">
    <name type="scientific">Nadsonia fulvescens var. elongata DSM 6958</name>
    <dbReference type="NCBI Taxonomy" id="857566"/>
    <lineage>
        <taxon>Eukaryota</taxon>
        <taxon>Fungi</taxon>
        <taxon>Dikarya</taxon>
        <taxon>Ascomycota</taxon>
        <taxon>Saccharomycotina</taxon>
        <taxon>Dipodascomycetes</taxon>
        <taxon>Dipodascales</taxon>
        <taxon>Dipodascales incertae sedis</taxon>
        <taxon>Nadsonia</taxon>
    </lineage>
</organism>
<dbReference type="Proteomes" id="UP000095009">
    <property type="component" value="Unassembled WGS sequence"/>
</dbReference>
<evidence type="ECO:0000256" key="6">
    <source>
        <dbReference type="ARBA" id="ARBA00040390"/>
    </source>
</evidence>
<dbReference type="InterPro" id="IPR001680">
    <property type="entry name" value="WD40_rpt"/>
</dbReference>
<comment type="similarity">
    <text evidence="5">Belongs to the WD repeat STRAP family.</text>
</comment>
<proteinExistence type="inferred from homology"/>
<dbReference type="Pfam" id="PF00400">
    <property type="entry name" value="WD40"/>
    <property type="match status" value="3"/>
</dbReference>
<name>A0A1E3PFK1_9ASCO</name>
<accession>A0A1E3PFK1</accession>
<keyword evidence="9" id="KW-1185">Reference proteome</keyword>
<evidence type="ECO:0000256" key="5">
    <source>
        <dbReference type="ARBA" id="ARBA00038394"/>
    </source>
</evidence>
<protein>
    <recommendedName>
        <fullName evidence="6">Serine-threonine kinase receptor-associated protein</fullName>
    </recommendedName>
</protein>
<feature type="repeat" description="WD" evidence="7">
    <location>
        <begin position="145"/>
        <end position="187"/>
    </location>
</feature>
<dbReference type="PROSITE" id="PS50294">
    <property type="entry name" value="WD_REPEATS_REGION"/>
    <property type="match status" value="1"/>
</dbReference>
<evidence type="ECO:0000256" key="7">
    <source>
        <dbReference type="PROSITE-ProRule" id="PRU00221"/>
    </source>
</evidence>
<reference evidence="8 9" key="1">
    <citation type="journal article" date="2016" name="Proc. Natl. Acad. Sci. U.S.A.">
        <title>Comparative genomics of biotechnologically important yeasts.</title>
        <authorList>
            <person name="Riley R."/>
            <person name="Haridas S."/>
            <person name="Wolfe K.H."/>
            <person name="Lopes M.R."/>
            <person name="Hittinger C.T."/>
            <person name="Goeker M."/>
            <person name="Salamov A.A."/>
            <person name="Wisecaver J.H."/>
            <person name="Long T.M."/>
            <person name="Calvey C.H."/>
            <person name="Aerts A.L."/>
            <person name="Barry K.W."/>
            <person name="Choi C."/>
            <person name="Clum A."/>
            <person name="Coughlan A.Y."/>
            <person name="Deshpande S."/>
            <person name="Douglass A.P."/>
            <person name="Hanson S.J."/>
            <person name="Klenk H.-P."/>
            <person name="LaButti K.M."/>
            <person name="Lapidus A."/>
            <person name="Lindquist E.A."/>
            <person name="Lipzen A.M."/>
            <person name="Meier-Kolthoff J.P."/>
            <person name="Ohm R.A."/>
            <person name="Otillar R.P."/>
            <person name="Pangilinan J.L."/>
            <person name="Peng Y."/>
            <person name="Rokas A."/>
            <person name="Rosa C.A."/>
            <person name="Scheuner C."/>
            <person name="Sibirny A.A."/>
            <person name="Slot J.C."/>
            <person name="Stielow J.B."/>
            <person name="Sun H."/>
            <person name="Kurtzman C.P."/>
            <person name="Blackwell M."/>
            <person name="Grigoriev I.V."/>
            <person name="Jeffries T.W."/>
        </authorList>
    </citation>
    <scope>NUCLEOTIDE SEQUENCE [LARGE SCALE GENOMIC DNA]</scope>
    <source>
        <strain evidence="8 9">DSM 6958</strain>
    </source>
</reference>
<evidence type="ECO:0000256" key="2">
    <source>
        <dbReference type="ARBA" id="ARBA00022664"/>
    </source>
</evidence>
<evidence type="ECO:0000256" key="4">
    <source>
        <dbReference type="ARBA" id="ARBA00023187"/>
    </source>
</evidence>
<dbReference type="OrthoDB" id="408728at2759"/>
<evidence type="ECO:0000313" key="9">
    <source>
        <dbReference type="Proteomes" id="UP000095009"/>
    </source>
</evidence>
<dbReference type="GO" id="GO:0032797">
    <property type="term" value="C:SMN complex"/>
    <property type="evidence" value="ECO:0007669"/>
    <property type="project" value="TreeGrafter"/>
</dbReference>
<keyword evidence="2" id="KW-0507">mRNA processing</keyword>
<dbReference type="InterPro" id="IPR015943">
    <property type="entry name" value="WD40/YVTN_repeat-like_dom_sf"/>
</dbReference>
<dbReference type="Gene3D" id="2.130.10.10">
    <property type="entry name" value="YVTN repeat-like/Quinoprotein amine dehydrogenase"/>
    <property type="match status" value="3"/>
</dbReference>
<dbReference type="EMBL" id="KV454412">
    <property type="protein sequence ID" value="ODQ64189.1"/>
    <property type="molecule type" value="Genomic_DNA"/>
</dbReference>
<dbReference type="GO" id="GO:0000387">
    <property type="term" value="P:spliceosomal snRNP assembly"/>
    <property type="evidence" value="ECO:0007669"/>
    <property type="project" value="TreeGrafter"/>
</dbReference>
<keyword evidence="3" id="KW-0677">Repeat</keyword>
<sequence>MTIVKDTKDTKTGTTDALKRFTPLTCTGHSRPVPHVSFTATTTASSPFPVLMISSCKDGNPIIRDGITGDWLGTLIGHKGSVWCSKFSRAGFDGGLARWAVSASGDFSARVWSISNSKNNNAKKGDSLDGDGMNGGQEIGSIVAELVHPHIVRSVDFAPHTDHWVVSGGQDGKVRLWKLDLDHTQDSEGGQMILEWDHVSNNGNPESKKMPMVRTVLWLTENLILTIGDDKVARLWQVTSLSTTTSEPEPVGVKLVDSVVMANNTDTMVACGLFEITHVCVNGQLLPFIVGTVGKTIYTLAVNDNENSTPKLQVVSKFTVDYKLSCASISPNGQLVLTGSSDDTWVRVYRVCEPLVAESRSSSSNTLNVMKVADNNTWLKQIDLWKGHHGPIHCIVFNPLWEYGPPGATGEAAFGVGSVATSSEDGTVRLWKLGHGSYGLWQ</sequence>
<keyword evidence="1 7" id="KW-0853">WD repeat</keyword>
<gene>
    <name evidence="8" type="ORF">NADFUDRAFT_52522</name>
</gene>
<feature type="repeat" description="WD" evidence="7">
    <location>
        <begin position="419"/>
        <end position="433"/>
    </location>
</feature>
<dbReference type="STRING" id="857566.A0A1E3PFK1"/>
<dbReference type="PROSITE" id="PS50082">
    <property type="entry name" value="WD_REPEATS_2"/>
    <property type="match status" value="2"/>
</dbReference>
<dbReference type="PANTHER" id="PTHR19877">
    <property type="entry name" value="EUKARYOTIC TRANSLATION INITIATION FACTOR 3 SUBUNIT I"/>
    <property type="match status" value="1"/>
</dbReference>
<keyword evidence="4" id="KW-0508">mRNA splicing</keyword>